<name>A0A8W8NXP7_MAGGI</name>
<reference evidence="1" key="1">
    <citation type="submission" date="2022-08" db="UniProtKB">
        <authorList>
            <consortium name="EnsemblMetazoa"/>
        </authorList>
    </citation>
    <scope>IDENTIFICATION</scope>
    <source>
        <strain evidence="1">05x7-T-G4-1.051#20</strain>
    </source>
</reference>
<dbReference type="AlphaFoldDB" id="A0A8W8NXP7"/>
<organism evidence="1 2">
    <name type="scientific">Magallana gigas</name>
    <name type="common">Pacific oyster</name>
    <name type="synonym">Crassostrea gigas</name>
    <dbReference type="NCBI Taxonomy" id="29159"/>
    <lineage>
        <taxon>Eukaryota</taxon>
        <taxon>Metazoa</taxon>
        <taxon>Spiralia</taxon>
        <taxon>Lophotrochozoa</taxon>
        <taxon>Mollusca</taxon>
        <taxon>Bivalvia</taxon>
        <taxon>Autobranchia</taxon>
        <taxon>Pteriomorphia</taxon>
        <taxon>Ostreida</taxon>
        <taxon>Ostreoidea</taxon>
        <taxon>Ostreidae</taxon>
        <taxon>Magallana</taxon>
    </lineage>
</organism>
<sequence length="232" mass="25895">MADGRCSIACISSVVKTDCNVSSRYRNDCEVRRLSDCNRPIFNHLRQFSINSADITSEGQLIAFRCGLFDTDLSSFTVCPFHRDSLGLAWQQRAKCQYPFHEGKAKPYRSFSLRMSRLVFSSLSTLVPVGSGICRKCIDLVHNLPDNHEDIKRCSAYSLRPINIENGGDCIEHSDQLSSQESQHLSQTSNWSEENSLGLETLNSIVHTISNGKLSPLKCPTAKTSSGHYVTK</sequence>
<evidence type="ECO:0000313" key="1">
    <source>
        <dbReference type="EnsemblMetazoa" id="G8000.1:cds"/>
    </source>
</evidence>
<evidence type="ECO:0000313" key="2">
    <source>
        <dbReference type="Proteomes" id="UP000005408"/>
    </source>
</evidence>
<accession>A0A8W8NXP7</accession>
<dbReference type="EnsemblMetazoa" id="G8000.1">
    <property type="protein sequence ID" value="G8000.1:cds"/>
    <property type="gene ID" value="G8000"/>
</dbReference>
<keyword evidence="2" id="KW-1185">Reference proteome</keyword>
<proteinExistence type="predicted"/>
<dbReference type="Proteomes" id="UP000005408">
    <property type="component" value="Unassembled WGS sequence"/>
</dbReference>
<protein>
    <submittedName>
        <fullName evidence="1">Uncharacterized protein</fullName>
    </submittedName>
</protein>